<dbReference type="EMBL" id="JACIDT010000006">
    <property type="protein sequence ID" value="MBB3926401.1"/>
    <property type="molecule type" value="Genomic_DNA"/>
</dbReference>
<sequence>MAATAVRIPTRVEEVDLDWFRRILPGVRAVRQLQVIHGTATKIHVEVEFDPPHIPSTRRMWVKSGMEPHSKSDGLEVVYAGETLYYSHYADRYETRTPACHYAASDSDGHSVVVLDDLLEAGAHFVDLLSAGSPDFVARALEAIARYQAASWMAPELRENEWLRTGGSHHAYDLVGWLYDDARWASYSRLPRFARLDPALRDPALLAKAHRRVLEDYCRREPWALCHGDCHFGQAYVLPSGEVRLLDWQAIQIAHWSHDVSYFLAGALSPQDRRAHERDLIDHYLEALGRFGVARPPSREEAWLAYRTTVLHGIGWVMCPPEMQPEENCATMTERFSTAVMDLGSLDLIGQW</sequence>
<evidence type="ECO:0000313" key="2">
    <source>
        <dbReference type="EMBL" id="MBB3926401.1"/>
    </source>
</evidence>
<proteinExistence type="predicted"/>
<accession>A0A7W6BG95</accession>
<evidence type="ECO:0000259" key="1">
    <source>
        <dbReference type="SMART" id="SM00587"/>
    </source>
</evidence>
<dbReference type="Pfam" id="PF02958">
    <property type="entry name" value="EcKL"/>
    <property type="match status" value="1"/>
</dbReference>
<comment type="caution">
    <text evidence="2">The sequence shown here is derived from an EMBL/GenBank/DDBJ whole genome shotgun (WGS) entry which is preliminary data.</text>
</comment>
<keyword evidence="3" id="KW-1185">Reference proteome</keyword>
<dbReference type="PANTHER" id="PTHR11012">
    <property type="entry name" value="PROTEIN KINASE-LIKE DOMAIN-CONTAINING"/>
    <property type="match status" value="1"/>
</dbReference>
<dbReference type="SMART" id="SM00587">
    <property type="entry name" value="CHK"/>
    <property type="match status" value="1"/>
</dbReference>
<dbReference type="Gene3D" id="3.90.1200.10">
    <property type="match status" value="1"/>
</dbReference>
<dbReference type="InterPro" id="IPR004119">
    <property type="entry name" value="EcKL"/>
</dbReference>
<name>A0A7W6BG95_9SPHN</name>
<feature type="domain" description="CHK kinase-like" evidence="1">
    <location>
        <begin position="113"/>
        <end position="294"/>
    </location>
</feature>
<organism evidence="2 3">
    <name type="scientific">Sphingobium jiangsuense</name>
    <dbReference type="NCBI Taxonomy" id="870476"/>
    <lineage>
        <taxon>Bacteria</taxon>
        <taxon>Pseudomonadati</taxon>
        <taxon>Pseudomonadota</taxon>
        <taxon>Alphaproteobacteria</taxon>
        <taxon>Sphingomonadales</taxon>
        <taxon>Sphingomonadaceae</taxon>
        <taxon>Sphingobium</taxon>
    </lineage>
</organism>
<dbReference type="RefSeq" id="WP_188071899.1">
    <property type="nucleotide sequence ID" value="NZ_BSPS01000006.1"/>
</dbReference>
<reference evidence="2 3" key="1">
    <citation type="submission" date="2020-08" db="EMBL/GenBank/DDBJ databases">
        <title>Genomic Encyclopedia of Type Strains, Phase IV (KMG-IV): sequencing the most valuable type-strain genomes for metagenomic binning, comparative biology and taxonomic classification.</title>
        <authorList>
            <person name="Goeker M."/>
        </authorList>
    </citation>
    <scope>NUCLEOTIDE SEQUENCE [LARGE SCALE GENOMIC DNA]</scope>
    <source>
        <strain evidence="2 3">DSM 26189</strain>
    </source>
</reference>
<dbReference type="InterPro" id="IPR015897">
    <property type="entry name" value="CHK_kinase-like"/>
</dbReference>
<dbReference type="Proteomes" id="UP000571950">
    <property type="component" value="Unassembled WGS sequence"/>
</dbReference>
<evidence type="ECO:0000313" key="3">
    <source>
        <dbReference type="Proteomes" id="UP000571950"/>
    </source>
</evidence>
<dbReference type="SUPFAM" id="SSF56112">
    <property type="entry name" value="Protein kinase-like (PK-like)"/>
    <property type="match status" value="1"/>
</dbReference>
<dbReference type="AlphaFoldDB" id="A0A7W6BG95"/>
<protein>
    <recommendedName>
        <fullName evidence="1">CHK kinase-like domain-containing protein</fullName>
    </recommendedName>
</protein>
<dbReference type="PANTHER" id="PTHR11012:SF30">
    <property type="entry name" value="PROTEIN KINASE-LIKE DOMAIN-CONTAINING"/>
    <property type="match status" value="1"/>
</dbReference>
<dbReference type="InterPro" id="IPR011009">
    <property type="entry name" value="Kinase-like_dom_sf"/>
</dbReference>
<gene>
    <name evidence="2" type="ORF">GGR43_002118</name>
</gene>